<reference evidence="20 21" key="1">
    <citation type="submission" date="2016-12" db="EMBL/GenBank/DDBJ databases">
        <title>The whole genome sequencing and assembly of Bacillus cohnii DSM 6307T strain.</title>
        <authorList>
            <person name="Lee Y.-J."/>
            <person name="Yi H."/>
            <person name="Bahn Y.-S."/>
            <person name="Kim J.F."/>
            <person name="Lee D.-W."/>
        </authorList>
    </citation>
    <scope>NUCLEOTIDE SEQUENCE [LARGE SCALE GENOMIC DNA]</scope>
    <source>
        <strain evidence="20 21">DSM 6307</strain>
    </source>
</reference>
<dbReference type="SUPFAM" id="SSF53955">
    <property type="entry name" value="Lysozyme-like"/>
    <property type="match status" value="1"/>
</dbReference>
<feature type="domain" description="Glycosyl transferase family 51" evidence="19">
    <location>
        <begin position="62"/>
        <end position="237"/>
    </location>
</feature>
<dbReference type="Pfam" id="PF00912">
    <property type="entry name" value="Transgly"/>
    <property type="match status" value="1"/>
</dbReference>
<evidence type="ECO:0000256" key="12">
    <source>
        <dbReference type="ARBA" id="ARBA00023136"/>
    </source>
</evidence>
<evidence type="ECO:0000256" key="2">
    <source>
        <dbReference type="ARBA" id="ARBA00007090"/>
    </source>
</evidence>
<evidence type="ECO:0000313" key="20">
    <source>
        <dbReference type="EMBL" id="AST93802.1"/>
    </source>
</evidence>
<evidence type="ECO:0000256" key="3">
    <source>
        <dbReference type="ARBA" id="ARBA00007739"/>
    </source>
</evidence>
<dbReference type="FunFam" id="1.10.3810.10:FF:000001">
    <property type="entry name" value="Penicillin-binding protein 1A"/>
    <property type="match status" value="1"/>
</dbReference>
<evidence type="ECO:0000256" key="10">
    <source>
        <dbReference type="ARBA" id="ARBA00022960"/>
    </source>
</evidence>
<dbReference type="GO" id="GO:0009002">
    <property type="term" value="F:serine-type D-Ala-D-Ala carboxypeptidase activity"/>
    <property type="evidence" value="ECO:0007669"/>
    <property type="project" value="UniProtKB-EC"/>
</dbReference>
<keyword evidence="5" id="KW-0121">Carboxypeptidase</keyword>
<comment type="subcellular location">
    <subcellularLocation>
        <location evidence="1">Cell membrane</location>
    </subcellularLocation>
</comment>
<dbReference type="GO" id="GO:0030288">
    <property type="term" value="C:outer membrane-bounded periplasmic space"/>
    <property type="evidence" value="ECO:0007669"/>
    <property type="project" value="TreeGrafter"/>
</dbReference>
<keyword evidence="14" id="KW-0961">Cell wall biogenesis/degradation</keyword>
<dbReference type="InterPro" id="IPR001264">
    <property type="entry name" value="Glyco_trans_51"/>
</dbReference>
<evidence type="ECO:0000256" key="6">
    <source>
        <dbReference type="ARBA" id="ARBA00022670"/>
    </source>
</evidence>
<organism evidence="20 21">
    <name type="scientific">Sutcliffiella cohnii</name>
    <dbReference type="NCBI Taxonomy" id="33932"/>
    <lineage>
        <taxon>Bacteria</taxon>
        <taxon>Bacillati</taxon>
        <taxon>Bacillota</taxon>
        <taxon>Bacilli</taxon>
        <taxon>Bacillales</taxon>
        <taxon>Bacillaceae</taxon>
        <taxon>Sutcliffiella</taxon>
    </lineage>
</organism>
<keyword evidence="9" id="KW-0378">Hydrolase</keyword>
<dbReference type="Gene3D" id="3.40.710.10">
    <property type="entry name" value="DD-peptidase/beta-lactamase superfamily"/>
    <property type="match status" value="1"/>
</dbReference>
<evidence type="ECO:0000256" key="8">
    <source>
        <dbReference type="ARBA" id="ARBA00022679"/>
    </source>
</evidence>
<keyword evidence="12 17" id="KW-0472">Membrane</keyword>
<evidence type="ECO:0000256" key="4">
    <source>
        <dbReference type="ARBA" id="ARBA00022475"/>
    </source>
</evidence>
<feature type="transmembrane region" description="Helical" evidence="17">
    <location>
        <begin position="18"/>
        <end position="41"/>
    </location>
</feature>
<dbReference type="AlphaFoldDB" id="A0A223KWG9"/>
<dbReference type="InterPro" id="IPR001460">
    <property type="entry name" value="PCN-bd_Tpept"/>
</dbReference>
<dbReference type="GO" id="GO:0009252">
    <property type="term" value="P:peptidoglycan biosynthetic process"/>
    <property type="evidence" value="ECO:0007669"/>
    <property type="project" value="UniProtKB-KW"/>
</dbReference>
<keyword evidence="11" id="KW-0573">Peptidoglycan synthesis</keyword>
<keyword evidence="21" id="KW-1185">Reference proteome</keyword>
<evidence type="ECO:0000256" key="13">
    <source>
        <dbReference type="ARBA" id="ARBA00023268"/>
    </source>
</evidence>
<comment type="catalytic activity">
    <reaction evidence="16">
        <text>[GlcNAc-(1-&gt;4)-Mur2Ac(oyl-L-Ala-gamma-D-Glu-L-Lys-D-Ala-D-Ala)](n)-di-trans,octa-cis-undecaprenyl diphosphate + beta-D-GlcNAc-(1-&gt;4)-Mur2Ac(oyl-L-Ala-gamma-D-Glu-L-Lys-D-Ala-D-Ala)-di-trans,octa-cis-undecaprenyl diphosphate = [GlcNAc-(1-&gt;4)-Mur2Ac(oyl-L-Ala-gamma-D-Glu-L-Lys-D-Ala-D-Ala)](n+1)-di-trans,octa-cis-undecaprenyl diphosphate + di-trans,octa-cis-undecaprenyl diphosphate + H(+)</text>
        <dbReference type="Rhea" id="RHEA:23708"/>
        <dbReference type="Rhea" id="RHEA-COMP:9602"/>
        <dbReference type="Rhea" id="RHEA-COMP:9603"/>
        <dbReference type="ChEBI" id="CHEBI:15378"/>
        <dbReference type="ChEBI" id="CHEBI:58405"/>
        <dbReference type="ChEBI" id="CHEBI:60033"/>
        <dbReference type="ChEBI" id="CHEBI:78435"/>
        <dbReference type="EC" id="2.4.99.28"/>
    </reaction>
</comment>
<keyword evidence="17" id="KW-0812">Transmembrane</keyword>
<dbReference type="GO" id="GO:0008955">
    <property type="term" value="F:peptidoglycan glycosyltransferase activity"/>
    <property type="evidence" value="ECO:0007669"/>
    <property type="project" value="UniProtKB-EC"/>
</dbReference>
<evidence type="ECO:0000259" key="18">
    <source>
        <dbReference type="Pfam" id="PF00905"/>
    </source>
</evidence>
<comment type="catalytic activity">
    <reaction evidence="15">
        <text>Preferential cleavage: (Ac)2-L-Lys-D-Ala-|-D-Ala. Also transpeptidation of peptidyl-alanyl moieties that are N-acyl substituents of D-alanine.</text>
        <dbReference type="EC" id="3.4.16.4"/>
    </reaction>
</comment>
<keyword evidence="17" id="KW-1133">Transmembrane helix</keyword>
<dbReference type="InterPro" id="IPR023346">
    <property type="entry name" value="Lysozyme-like_dom_sf"/>
</dbReference>
<evidence type="ECO:0000256" key="14">
    <source>
        <dbReference type="ARBA" id="ARBA00023316"/>
    </source>
</evidence>
<dbReference type="Gene3D" id="1.10.3810.10">
    <property type="entry name" value="Biosynthetic peptidoglycan transglycosylase-like"/>
    <property type="match status" value="1"/>
</dbReference>
<keyword evidence="8" id="KW-0808">Transferase</keyword>
<feature type="domain" description="Penicillin-binding protein transpeptidase" evidence="18">
    <location>
        <begin position="327"/>
        <end position="602"/>
    </location>
</feature>
<evidence type="ECO:0000256" key="16">
    <source>
        <dbReference type="ARBA" id="ARBA00049902"/>
    </source>
</evidence>
<evidence type="ECO:0000259" key="19">
    <source>
        <dbReference type="Pfam" id="PF00912"/>
    </source>
</evidence>
<comment type="similarity">
    <text evidence="2">In the C-terminal section; belongs to the transpeptidase family.</text>
</comment>
<evidence type="ECO:0000256" key="7">
    <source>
        <dbReference type="ARBA" id="ARBA00022676"/>
    </source>
</evidence>
<evidence type="ECO:0000256" key="9">
    <source>
        <dbReference type="ARBA" id="ARBA00022801"/>
    </source>
</evidence>
<dbReference type="RefSeq" id="WP_066421588.1">
    <property type="nucleotide sequence ID" value="NZ_CP018866.1"/>
</dbReference>
<dbReference type="STRING" id="1314751.GCA_001591425_04847"/>
<dbReference type="SUPFAM" id="SSF56601">
    <property type="entry name" value="beta-lactamase/transpeptidase-like"/>
    <property type="match status" value="1"/>
</dbReference>
<dbReference type="InterPro" id="IPR050396">
    <property type="entry name" value="Glycosyltr_51/Transpeptidase"/>
</dbReference>
<evidence type="ECO:0000256" key="5">
    <source>
        <dbReference type="ARBA" id="ARBA00022645"/>
    </source>
</evidence>
<dbReference type="NCBIfam" id="TIGR02074">
    <property type="entry name" value="PBP_1a_fam"/>
    <property type="match status" value="1"/>
</dbReference>
<evidence type="ECO:0000256" key="11">
    <source>
        <dbReference type="ARBA" id="ARBA00022984"/>
    </source>
</evidence>
<comment type="similarity">
    <text evidence="3">In the N-terminal section; belongs to the glycosyltransferase 51 family.</text>
</comment>
<dbReference type="InterPro" id="IPR036950">
    <property type="entry name" value="PBP_transglycosylase"/>
</dbReference>
<proteinExistence type="inferred from homology"/>
<keyword evidence="13" id="KW-0511">Multifunctional enzyme</keyword>
<dbReference type="GO" id="GO:0005886">
    <property type="term" value="C:plasma membrane"/>
    <property type="evidence" value="ECO:0007669"/>
    <property type="project" value="UniProtKB-SubCell"/>
</dbReference>
<dbReference type="GO" id="GO:0071555">
    <property type="term" value="P:cell wall organization"/>
    <property type="evidence" value="ECO:0007669"/>
    <property type="project" value="UniProtKB-KW"/>
</dbReference>
<dbReference type="EMBL" id="CP018866">
    <property type="protein sequence ID" value="AST93802.1"/>
    <property type="molecule type" value="Genomic_DNA"/>
</dbReference>
<accession>A0A223KWG9</accession>
<dbReference type="InterPro" id="IPR012338">
    <property type="entry name" value="Beta-lactam/transpept-like"/>
</dbReference>
<keyword evidence="7" id="KW-0328">Glycosyltransferase</keyword>
<evidence type="ECO:0000256" key="17">
    <source>
        <dbReference type="SAM" id="Phobius"/>
    </source>
</evidence>
<protein>
    <submittedName>
        <fullName evidence="20">Monofunctional biosynthetic peptidoglycan transglycosylase</fullName>
    </submittedName>
</protein>
<sequence>MEIITNDRLQSWIKYIRAFLFISVILLISFFLFIGSIFIYAKSKGAPPLWVTQSSIIYASDGSIIGEAHNGEKRYWVSLEDISPNVIDATLAVEDRRFYEHSGFDYRRIVGAILADIKARAKVQGASTITQQYARNLFLNHEKTVTRKWNEALYTIRLEANYSKDEILEGYLNTIYYGHGAYGIESAAHYYFGKTASELTLAEASMLAGIPKGPNIFSPFINEERAEARQRVVLQSMVANGNISETLAKEAAEHSLQFGEREHLPTEYMAPYFQDAVRSVLRNELGLGEELVKGGLHIYTTLNPRLQHIAEQQIAEELDEESDIQVGFIAMDPQSGRVEALVGGRDYEESPFNRVTQAMRQPGSTFKPLLYYQALENGFTPSTPFRSERTTFQFDNGRASYTPHNYKDYYANSEVPLMQALPVSDNIYAVKTHLYLGEEQLLETARKFGIHSPLQAVPALALGSSPVRVIEMANAFSMLANGGTNVTPIFIDKIVNYRGEVLFESSPEKERVLDPDITFVLNHMMTGMFDRRLNGYMSVTGNSLVSQLSRPYAGKSGTTPTDSWMIGYTPELLSAVWTGYDQNQPLQQREQRYTKNIWAEFMEEALEEKSVTVFRPTDGVVGVQVNPESGLLASKECPGSRLTYYVKGTEPTEYCQKHGEETEQQIEQLEKREQEGGKSWWQKFIPWL</sequence>
<dbReference type="GO" id="GO:0008360">
    <property type="term" value="P:regulation of cell shape"/>
    <property type="evidence" value="ECO:0007669"/>
    <property type="project" value="UniProtKB-KW"/>
</dbReference>
<keyword evidence="10" id="KW-0133">Cell shape</keyword>
<keyword evidence="4" id="KW-1003">Cell membrane</keyword>
<dbReference type="Proteomes" id="UP000215224">
    <property type="component" value="Chromosome"/>
</dbReference>
<dbReference type="PANTHER" id="PTHR32282">
    <property type="entry name" value="BINDING PROTEIN TRANSPEPTIDASE, PUTATIVE-RELATED"/>
    <property type="match status" value="1"/>
</dbReference>
<evidence type="ECO:0000256" key="1">
    <source>
        <dbReference type="ARBA" id="ARBA00004236"/>
    </source>
</evidence>
<evidence type="ECO:0000256" key="15">
    <source>
        <dbReference type="ARBA" id="ARBA00034000"/>
    </source>
</evidence>
<name>A0A223KWG9_9BACI</name>
<dbReference type="GO" id="GO:0006508">
    <property type="term" value="P:proteolysis"/>
    <property type="evidence" value="ECO:0007669"/>
    <property type="project" value="UniProtKB-KW"/>
</dbReference>
<dbReference type="GO" id="GO:0008658">
    <property type="term" value="F:penicillin binding"/>
    <property type="evidence" value="ECO:0007669"/>
    <property type="project" value="InterPro"/>
</dbReference>
<evidence type="ECO:0000313" key="21">
    <source>
        <dbReference type="Proteomes" id="UP000215224"/>
    </source>
</evidence>
<dbReference type="KEGG" id="bcoh:BC6307_22260"/>
<gene>
    <name evidence="20" type="ORF">BC6307_22260</name>
</gene>
<keyword evidence="6" id="KW-0645">Protease</keyword>
<dbReference type="PANTHER" id="PTHR32282:SF11">
    <property type="entry name" value="PENICILLIN-BINDING PROTEIN 1B"/>
    <property type="match status" value="1"/>
</dbReference>
<dbReference type="Pfam" id="PF00905">
    <property type="entry name" value="Transpeptidase"/>
    <property type="match status" value="1"/>
</dbReference>